<evidence type="ECO:0000313" key="4">
    <source>
        <dbReference type="Proteomes" id="UP000037247"/>
    </source>
</evidence>
<dbReference type="RefSeq" id="WP_049697801.1">
    <property type="nucleotide sequence ID" value="NZ_LDTZ01000014.1"/>
</dbReference>
<organism evidence="3 4">
    <name type="scientific">Gordonia jacobaea</name>
    <dbReference type="NCBI Taxonomy" id="122202"/>
    <lineage>
        <taxon>Bacteria</taxon>
        <taxon>Bacillati</taxon>
        <taxon>Actinomycetota</taxon>
        <taxon>Actinomycetes</taxon>
        <taxon>Mycobacteriales</taxon>
        <taxon>Gordoniaceae</taxon>
        <taxon>Gordonia</taxon>
    </lineage>
</organism>
<reference evidence="3 4" key="1">
    <citation type="submission" date="2015-05" db="EMBL/GenBank/DDBJ databases">
        <title>Draft genome sequence of the bacterium Gordonia jacobaea a new member of the Gordonia genus.</title>
        <authorList>
            <person name="Jimenez-Galisteo G."/>
            <person name="Dominguez A."/>
            <person name="Munoz E."/>
            <person name="Vinas M."/>
        </authorList>
    </citation>
    <scope>NUCLEOTIDE SEQUENCE [LARGE SCALE GENOMIC DNA]</scope>
    <source>
        <strain evidence="4">mv1</strain>
    </source>
</reference>
<dbReference type="EMBL" id="LDTZ01000014">
    <property type="protein sequence ID" value="KNA92586.1"/>
    <property type="molecule type" value="Genomic_DNA"/>
</dbReference>
<evidence type="ECO:0000256" key="1">
    <source>
        <dbReference type="SAM" id="MobiDB-lite"/>
    </source>
</evidence>
<comment type="caution">
    <text evidence="3">The sequence shown here is derived from an EMBL/GenBank/DDBJ whole genome shotgun (WGS) entry which is preliminary data.</text>
</comment>
<evidence type="ECO:0000313" key="3">
    <source>
        <dbReference type="EMBL" id="KNA92586.1"/>
    </source>
</evidence>
<feature type="region of interest" description="Disordered" evidence="1">
    <location>
        <begin position="638"/>
        <end position="708"/>
    </location>
</feature>
<dbReference type="Proteomes" id="UP000037247">
    <property type="component" value="Unassembled WGS sequence"/>
</dbReference>
<proteinExistence type="predicted"/>
<name>A0ABR5IG71_9ACTN</name>
<keyword evidence="4" id="KW-1185">Reference proteome</keyword>
<evidence type="ECO:0000259" key="2">
    <source>
        <dbReference type="Pfam" id="PF13625"/>
    </source>
</evidence>
<gene>
    <name evidence="3" type="ORF">ABW18_04645</name>
</gene>
<dbReference type="InterPro" id="IPR032830">
    <property type="entry name" value="XPB/Ssl2_N"/>
</dbReference>
<protein>
    <recommendedName>
        <fullName evidence="2">Helicase XPB/Ssl2 N-terminal domain-containing protein</fullName>
    </recommendedName>
</protein>
<sequence length="781" mass="83161">MSTDDQRIGLADDLAARTDDDLRDLLSLRPDLASPPPQGTSVLAQRALAAASIALVGEELDLLTLAVIEQFIALSTGPGVARVPANVDADTLVKALSNRAESAEITRRIDDLRRRAVFWGVADSLTAGAHLASALPWKALHLTGPLAHLTPDDVQKLIDGIDERQRDLLTTLSRGPALGRSRDAAPGADPDSPVARLIALGLLARIDDQTVELPPMVAALIRGEPPLHTDTLAPPGLADEHASLRFGAKAVDAAAGGEALELIRHTTALLDVLGRAPAAVLRSGALGVRELRRLAKVTGLDQKRVSFLVELLGHARLIDVGFPDPPPAGDRGEQAFAPTSSADTWLHSAPERQWATLLDAWLSMPRRAWQVGEPDRDGNAYPALSSELYDATAPVQRHLILDLLTELDGATPFSIDTVTASLAWRHPHRIRRLSPRVVGETLAEAQSLGVIAHQSLTSIGRVALSDTDPEAVDSQVLAAMRKALPEPVDHFLTQADLTLTVPGPMTPELSDQVELVADLESGGAASVYRVSEASVRRALDAGKTSSELLTMFTAHSSTPVPQSLTYLIEDVARKHGQLRVGIASSFIRCEDPTMLAAVLRSDAAEHLALRALAPTVAISPSEVRTVIDRLRDAGFAPAGEDSSGSLVDLRERGSRVSSGRGRRRPTPRRSTPTPEQLQSVVSRMRSHDRATRATPATPGKSDAAPVRAVGGGESTTALIQLALRANRRLLVGYVDAHGSASRHVVTPRLLGAGQLVGTEEGSDDEQHFTLHRVTSVELLDS</sequence>
<feature type="domain" description="Helicase XPB/Ssl2 N-terminal" evidence="2">
    <location>
        <begin position="492"/>
        <end position="613"/>
    </location>
</feature>
<dbReference type="Pfam" id="PF13625">
    <property type="entry name" value="Helicase_C_3"/>
    <property type="match status" value="1"/>
</dbReference>
<accession>A0ABR5IG71</accession>